<feature type="binding site" evidence="8">
    <location>
        <position position="101"/>
    </location>
    <ligand>
        <name>Mg(2+)</name>
        <dbReference type="ChEBI" id="CHEBI:18420"/>
    </ligand>
</feature>
<dbReference type="EC" id="3.1.21.7" evidence="8"/>
<name>A0AAX4L3U4_9CREN</name>
<evidence type="ECO:0000256" key="8">
    <source>
        <dbReference type="HAMAP-Rule" id="MF_00801"/>
    </source>
</evidence>
<dbReference type="AlphaFoldDB" id="A0AAX4L3U4"/>
<comment type="subcellular location">
    <subcellularLocation>
        <location evidence="2 8">Cytoplasm</location>
    </subcellularLocation>
</comment>
<dbReference type="HAMAP" id="MF_00801">
    <property type="entry name" value="Endonuclease_5"/>
    <property type="match status" value="1"/>
</dbReference>
<sequence length="198" mass="22130">MVEKHLLEFLEKLQFLISRNINIEHYGIEKIKRICGVDVAYKGNIGFSVAVSMDVSTEEYQYKSYSGEVSFPYIPGFLFMREAPIMMKAIEGLECDLLLVDGHGLAHPRKSGIATVIGVLLDFPTIGVAKSRLAGELITEGDIVYVYLGGQKVGVKFGRFFYSPGNKVDLQDCIDLGRRGYPKVLKIADMLTKKLKKE</sequence>
<dbReference type="Proteomes" id="UP001432202">
    <property type="component" value="Chromosome"/>
</dbReference>
<feature type="binding site" evidence="8">
    <location>
        <position position="38"/>
    </location>
    <ligand>
        <name>Mg(2+)</name>
        <dbReference type="ChEBI" id="CHEBI:18420"/>
    </ligand>
</feature>
<dbReference type="GO" id="GO:0006281">
    <property type="term" value="P:DNA repair"/>
    <property type="evidence" value="ECO:0007669"/>
    <property type="project" value="UniProtKB-UniRule"/>
</dbReference>
<organism evidence="9 10">
    <name type="scientific">Sulfolobus tengchongensis</name>
    <dbReference type="NCBI Taxonomy" id="207809"/>
    <lineage>
        <taxon>Archaea</taxon>
        <taxon>Thermoproteota</taxon>
        <taxon>Thermoprotei</taxon>
        <taxon>Sulfolobales</taxon>
        <taxon>Sulfolobaceae</taxon>
        <taxon>Sulfolobus</taxon>
    </lineage>
</organism>
<keyword evidence="5 8" id="KW-0255">Endonuclease</keyword>
<dbReference type="GO" id="GO:0016891">
    <property type="term" value="F:RNA endonuclease activity producing 5'-phosphomonoesters, hydrolytic mechanism"/>
    <property type="evidence" value="ECO:0007669"/>
    <property type="project" value="TreeGrafter"/>
</dbReference>
<dbReference type="GeneID" id="89335959"/>
<evidence type="ECO:0000313" key="10">
    <source>
        <dbReference type="Proteomes" id="UP001432202"/>
    </source>
</evidence>
<keyword evidence="3 8" id="KW-0963">Cytoplasm</keyword>
<dbReference type="PANTHER" id="PTHR28511:SF1">
    <property type="entry name" value="ENDONUCLEASE V"/>
    <property type="match status" value="1"/>
</dbReference>
<feature type="site" description="Interaction with target DNA" evidence="8">
    <location>
        <position position="73"/>
    </location>
</feature>
<evidence type="ECO:0000256" key="1">
    <source>
        <dbReference type="ARBA" id="ARBA00001835"/>
    </source>
</evidence>
<evidence type="ECO:0000256" key="2">
    <source>
        <dbReference type="ARBA" id="ARBA00004496"/>
    </source>
</evidence>
<dbReference type="GO" id="GO:0000287">
    <property type="term" value="F:magnesium ion binding"/>
    <property type="evidence" value="ECO:0007669"/>
    <property type="project" value="UniProtKB-UniRule"/>
</dbReference>
<comment type="function">
    <text evidence="8">DNA repair enzyme involved in the repair of deaminated bases. Selectively cleaves double-stranded DNA at the second phosphodiester bond 3' to a deoxyinosine leaving behind the intact lesion on the nicked DNA.</text>
</comment>
<comment type="similarity">
    <text evidence="8">Belongs to the endonuclease V family.</text>
</comment>
<dbReference type="Gene3D" id="3.30.2170.10">
    <property type="entry name" value="archaeoglobus fulgidus dsm 4304 superfamily"/>
    <property type="match status" value="1"/>
</dbReference>
<keyword evidence="8" id="KW-0479">Metal-binding</keyword>
<dbReference type="GO" id="GO:0005737">
    <property type="term" value="C:cytoplasm"/>
    <property type="evidence" value="ECO:0007669"/>
    <property type="project" value="UniProtKB-SubCell"/>
</dbReference>
<evidence type="ECO:0000256" key="6">
    <source>
        <dbReference type="ARBA" id="ARBA00022801"/>
    </source>
</evidence>
<keyword evidence="10" id="KW-1185">Reference proteome</keyword>
<gene>
    <name evidence="8" type="primary">nfi</name>
    <name evidence="9" type="ORF">V6M85_04285</name>
</gene>
<dbReference type="PANTHER" id="PTHR28511">
    <property type="entry name" value="ENDONUCLEASE V"/>
    <property type="match status" value="1"/>
</dbReference>
<dbReference type="RefSeq" id="WP_338603418.1">
    <property type="nucleotide sequence ID" value="NZ_CP146016.1"/>
</dbReference>
<keyword evidence="7 8" id="KW-0460">Magnesium</keyword>
<accession>A0AAX4L3U4</accession>
<comment type="cofactor">
    <cofactor evidence="8">
        <name>Mg(2+)</name>
        <dbReference type="ChEBI" id="CHEBI:18420"/>
    </cofactor>
</comment>
<protein>
    <recommendedName>
        <fullName evidence="8">Endonuclease V</fullName>
        <ecNumber evidence="8">3.1.21.7</ecNumber>
    </recommendedName>
    <alternativeName>
        <fullName evidence="8">Deoxyinosine 3'endonuclease</fullName>
    </alternativeName>
    <alternativeName>
        <fullName evidence="8">Deoxyribonuclease V</fullName>
        <shortName evidence="8">DNase V</shortName>
    </alternativeName>
</protein>
<dbReference type="GO" id="GO:0003727">
    <property type="term" value="F:single-stranded RNA binding"/>
    <property type="evidence" value="ECO:0007669"/>
    <property type="project" value="TreeGrafter"/>
</dbReference>
<keyword evidence="4 8" id="KW-0540">Nuclease</keyword>
<reference evidence="9 10" key="1">
    <citation type="submission" date="2024-02" db="EMBL/GenBank/DDBJ databases">
        <title>STSV induces naive adaptation in Sulfolobus.</title>
        <authorList>
            <person name="Xiang X."/>
            <person name="Song M."/>
        </authorList>
    </citation>
    <scope>NUCLEOTIDE SEQUENCE [LARGE SCALE GENOMIC DNA]</scope>
    <source>
        <strain evidence="9 10">RT2</strain>
    </source>
</reference>
<dbReference type="InterPro" id="IPR007581">
    <property type="entry name" value="Endonuclease-V"/>
</dbReference>
<dbReference type="CDD" id="cd06559">
    <property type="entry name" value="Endonuclease_V"/>
    <property type="match status" value="1"/>
</dbReference>
<keyword evidence="8" id="KW-0227">DNA damage</keyword>
<dbReference type="GO" id="GO:0043737">
    <property type="term" value="F:deoxyribonuclease V activity"/>
    <property type="evidence" value="ECO:0007669"/>
    <property type="project" value="UniProtKB-UniRule"/>
</dbReference>
<keyword evidence="8" id="KW-0234">DNA repair</keyword>
<proteinExistence type="inferred from homology"/>
<comment type="catalytic activity">
    <reaction evidence="1 8">
        <text>Endonucleolytic cleavage at apurinic or apyrimidinic sites to products with a 5'-phosphate.</text>
        <dbReference type="EC" id="3.1.21.7"/>
    </reaction>
</comment>
<evidence type="ECO:0000256" key="3">
    <source>
        <dbReference type="ARBA" id="ARBA00022490"/>
    </source>
</evidence>
<evidence type="ECO:0000256" key="4">
    <source>
        <dbReference type="ARBA" id="ARBA00022722"/>
    </source>
</evidence>
<evidence type="ECO:0000313" key="9">
    <source>
        <dbReference type="EMBL" id="WWQ61302.1"/>
    </source>
</evidence>
<evidence type="ECO:0000256" key="7">
    <source>
        <dbReference type="ARBA" id="ARBA00022842"/>
    </source>
</evidence>
<evidence type="ECO:0000256" key="5">
    <source>
        <dbReference type="ARBA" id="ARBA00022759"/>
    </source>
</evidence>
<dbReference type="Pfam" id="PF04493">
    <property type="entry name" value="Endonuclease_5"/>
    <property type="match status" value="1"/>
</dbReference>
<dbReference type="EMBL" id="CP146016">
    <property type="protein sequence ID" value="WWQ61302.1"/>
    <property type="molecule type" value="Genomic_DNA"/>
</dbReference>
<keyword evidence="6 8" id="KW-0378">Hydrolase</keyword>